<feature type="signal peptide" evidence="1">
    <location>
        <begin position="1"/>
        <end position="20"/>
    </location>
</feature>
<keyword evidence="3" id="KW-1185">Reference proteome</keyword>
<dbReference type="Proteomes" id="UP001565200">
    <property type="component" value="Unassembled WGS sequence"/>
</dbReference>
<gene>
    <name evidence="2" type="ORF">AAK873_07030</name>
</gene>
<reference evidence="2 3" key="1">
    <citation type="submission" date="2024-03" db="EMBL/GenBank/DDBJ databases">
        <title>Mouse gut bacterial collection (mGBC) of GemPharmatech.</title>
        <authorList>
            <person name="He Y."/>
            <person name="Dong L."/>
            <person name="Wu D."/>
            <person name="Gao X."/>
            <person name="Lin Z."/>
        </authorList>
    </citation>
    <scope>NUCLEOTIDE SEQUENCE [LARGE SCALE GENOMIC DNA]</scope>
    <source>
        <strain evidence="2 3">54-13</strain>
    </source>
</reference>
<sequence length="79" mass="8561">MKQVQFLLILSVLVVSIVSCSTTGVPESNNTASVKRYNIVIVLDGIDRLAEEKMCSEIEAIGGNGLTDSDVERAETLLY</sequence>
<feature type="chain" id="PRO_5045100455" evidence="1">
    <location>
        <begin position="21"/>
        <end position="79"/>
    </location>
</feature>
<accession>A0ABV4CWK5</accession>
<protein>
    <submittedName>
        <fullName evidence="2">Uncharacterized protein</fullName>
    </submittedName>
</protein>
<keyword evidence="1" id="KW-0732">Signal</keyword>
<dbReference type="EMBL" id="JBCLPP010000016">
    <property type="protein sequence ID" value="MEY8245367.1"/>
    <property type="molecule type" value="Genomic_DNA"/>
</dbReference>
<organism evidence="2 3">
    <name type="scientific">Heminiphilus faecis</name>
    <dbReference type="NCBI Taxonomy" id="2601703"/>
    <lineage>
        <taxon>Bacteria</taxon>
        <taxon>Pseudomonadati</taxon>
        <taxon>Bacteroidota</taxon>
        <taxon>Bacteroidia</taxon>
        <taxon>Bacteroidales</taxon>
        <taxon>Muribaculaceae</taxon>
        <taxon>Heminiphilus</taxon>
    </lineage>
</organism>
<evidence type="ECO:0000256" key="1">
    <source>
        <dbReference type="SAM" id="SignalP"/>
    </source>
</evidence>
<name>A0ABV4CWK5_9BACT</name>
<dbReference type="PROSITE" id="PS51257">
    <property type="entry name" value="PROKAR_LIPOPROTEIN"/>
    <property type="match status" value="1"/>
</dbReference>
<comment type="caution">
    <text evidence="2">The sequence shown here is derived from an EMBL/GenBank/DDBJ whole genome shotgun (WGS) entry which is preliminary data.</text>
</comment>
<dbReference type="RefSeq" id="WP_121699714.1">
    <property type="nucleotide sequence ID" value="NZ_JBCLPP010000016.1"/>
</dbReference>
<evidence type="ECO:0000313" key="2">
    <source>
        <dbReference type="EMBL" id="MEY8245367.1"/>
    </source>
</evidence>
<evidence type="ECO:0000313" key="3">
    <source>
        <dbReference type="Proteomes" id="UP001565200"/>
    </source>
</evidence>
<proteinExistence type="predicted"/>